<dbReference type="SUPFAM" id="SSF48371">
    <property type="entry name" value="ARM repeat"/>
    <property type="match status" value="1"/>
</dbReference>
<comment type="similarity">
    <text evidence="2">Belongs to the adaptor complexes large subunit family.</text>
</comment>
<evidence type="ECO:0000256" key="3">
    <source>
        <dbReference type="ARBA" id="ARBA00022448"/>
    </source>
</evidence>
<sequence>MHSVVRTATSLASEAGRLSQMLTTQIVEKTKEVGVPAHLYETAEERTADILPGLNSKFDKEKLDALKRLVALMSKGRSVSEFFPHVIKNVASQSFDVRKLVYIYLLRYAEQEPDLALLSINTFQKDMTDKNPLIRAMALRVLSSIRVPVISSIIVLALRKGVVDLSPYVRKAAANAIQKCYSLDPSQRESLIDLLSLLLNDKSTVVLGTAVLSLNRICPDRYDLIHKHYHKLCRLLVDCDEWGQIEIISMLMRYTRVHFLPPTDTSLVSSTASSLAHPPNATTLSYCDSDHAEFITSLRPLLHSRNISVVLTVITAFLTTGCRRDLYMAIPALIRLVRYSRENQYAVLMVVLSVCRAIPTPFAEYCRWFVVFDGDVAVVRDLKLEILECIACESNVAFVLSEFKTYVLSSDEMICVRTIQAWGRLASRLPQVIEESLSTLVALVSETNAMIAGEVIIVLRRLLQLRSDTGVENGLHKTKSTTSPGVPKALSSNSTTTLIVRQLFQTYGSISVAMAKASVLWLIGQNVASLARVAPDALRVALKTFGKEEVIVKLQTLNLAANVAVCLEVQAMAIAMEDVTSAPGSCDECGPRVLRIVRLCFEYVLELAKYDLDFDVRDRARFLDTLVHLPVYGTYASSAHNDARGLDGVSEVNTKLALTPVVLDQQGLKRRYWTLKRLMQILAGSQGISKPADPFSGLAAFRVGTLSHLVEARVEGYTDLPPWATVASDKSLRTVMETTEAWHRDRVVTSAVKHVRVSQVKKMKKRVVALDDFLSSGADQDDADMVASLRGLSVGRSSVQSDVVADTVPRGPPESASILEAASVLAGDLKGDLNHRGSGNHDVDDDEIDSSGSDSEVGTESESSLESDEESDDMSSDDDDDDDDDIATRPKLTV</sequence>
<evidence type="ECO:0000313" key="9">
    <source>
        <dbReference type="Proteomes" id="UP001648503"/>
    </source>
</evidence>
<evidence type="ECO:0000313" key="8">
    <source>
        <dbReference type="EMBL" id="KAH6589262.1"/>
    </source>
</evidence>
<accession>A0ABQ8EZ96</accession>
<keyword evidence="4" id="KW-0653">Protein transport</keyword>
<dbReference type="EMBL" id="JAFCIX010000469">
    <property type="protein sequence ID" value="KAH6589262.1"/>
    <property type="molecule type" value="Genomic_DNA"/>
</dbReference>
<comment type="subcellular location">
    <subcellularLocation>
        <location evidence="1">Endomembrane system</location>
    </subcellularLocation>
</comment>
<keyword evidence="9" id="KW-1185">Reference proteome</keyword>
<dbReference type="Gene3D" id="1.25.10.10">
    <property type="entry name" value="Leucine-rich Repeat Variant"/>
    <property type="match status" value="1"/>
</dbReference>
<keyword evidence="5" id="KW-0472">Membrane</keyword>
<protein>
    <recommendedName>
        <fullName evidence="7">Clathrin/coatomer adaptor adaptin-like N-terminal domain-containing protein</fullName>
    </recommendedName>
</protein>
<evidence type="ECO:0000256" key="6">
    <source>
        <dbReference type="SAM" id="MobiDB-lite"/>
    </source>
</evidence>
<dbReference type="InterPro" id="IPR026739">
    <property type="entry name" value="AP_beta"/>
</dbReference>
<dbReference type="PANTHER" id="PTHR11134">
    <property type="entry name" value="ADAPTOR COMPLEX SUBUNIT BETA FAMILY MEMBER"/>
    <property type="match status" value="1"/>
</dbReference>
<keyword evidence="3" id="KW-0813">Transport</keyword>
<dbReference type="InterPro" id="IPR011989">
    <property type="entry name" value="ARM-like"/>
</dbReference>
<name>A0ABQ8EZ96_9FUNG</name>
<feature type="region of interest" description="Disordered" evidence="6">
    <location>
        <begin position="830"/>
        <end position="894"/>
    </location>
</feature>
<gene>
    <name evidence="8" type="ORF">BASA50_010137</name>
</gene>
<comment type="caution">
    <text evidence="8">The sequence shown here is derived from an EMBL/GenBank/DDBJ whole genome shotgun (WGS) entry which is preliminary data.</text>
</comment>
<dbReference type="PIRSF" id="PIRSF037096">
    <property type="entry name" value="AP3_complex_beta"/>
    <property type="match status" value="1"/>
</dbReference>
<dbReference type="InterPro" id="IPR026740">
    <property type="entry name" value="AP3_beta"/>
</dbReference>
<evidence type="ECO:0000256" key="4">
    <source>
        <dbReference type="ARBA" id="ARBA00022927"/>
    </source>
</evidence>
<dbReference type="InterPro" id="IPR002553">
    <property type="entry name" value="Clathrin/coatomer_adapt-like_N"/>
</dbReference>
<evidence type="ECO:0000256" key="1">
    <source>
        <dbReference type="ARBA" id="ARBA00004308"/>
    </source>
</evidence>
<reference evidence="8 9" key="1">
    <citation type="submission" date="2021-02" db="EMBL/GenBank/DDBJ databases">
        <title>Variation within the Batrachochytrium salamandrivorans European outbreak.</title>
        <authorList>
            <person name="Kelly M."/>
            <person name="Pasmans F."/>
            <person name="Shea T.P."/>
            <person name="Munoz J.F."/>
            <person name="Carranza S."/>
            <person name="Cuomo C.A."/>
            <person name="Martel A."/>
        </authorList>
    </citation>
    <scope>NUCLEOTIDE SEQUENCE [LARGE SCALE GENOMIC DNA]</scope>
    <source>
        <strain evidence="8 9">AMFP18/2</strain>
    </source>
</reference>
<dbReference type="Pfam" id="PF01602">
    <property type="entry name" value="Adaptin_N"/>
    <property type="match status" value="2"/>
</dbReference>
<dbReference type="Proteomes" id="UP001648503">
    <property type="component" value="Unassembled WGS sequence"/>
</dbReference>
<feature type="domain" description="Clathrin/coatomer adaptor adaptin-like N-terminal" evidence="7">
    <location>
        <begin position="50"/>
        <end position="466"/>
    </location>
</feature>
<organism evidence="8 9">
    <name type="scientific">Batrachochytrium salamandrivorans</name>
    <dbReference type="NCBI Taxonomy" id="1357716"/>
    <lineage>
        <taxon>Eukaryota</taxon>
        <taxon>Fungi</taxon>
        <taxon>Fungi incertae sedis</taxon>
        <taxon>Chytridiomycota</taxon>
        <taxon>Chytridiomycota incertae sedis</taxon>
        <taxon>Chytridiomycetes</taxon>
        <taxon>Rhizophydiales</taxon>
        <taxon>Rhizophydiales incertae sedis</taxon>
        <taxon>Batrachochytrium</taxon>
    </lineage>
</organism>
<evidence type="ECO:0000256" key="2">
    <source>
        <dbReference type="ARBA" id="ARBA00006613"/>
    </source>
</evidence>
<feature type="domain" description="Clathrin/coatomer adaptor adaptin-like N-terminal" evidence="7">
    <location>
        <begin position="496"/>
        <end position="628"/>
    </location>
</feature>
<evidence type="ECO:0000256" key="5">
    <source>
        <dbReference type="ARBA" id="ARBA00023136"/>
    </source>
</evidence>
<proteinExistence type="inferred from homology"/>
<evidence type="ECO:0000259" key="7">
    <source>
        <dbReference type="Pfam" id="PF01602"/>
    </source>
</evidence>
<dbReference type="InterPro" id="IPR016024">
    <property type="entry name" value="ARM-type_fold"/>
</dbReference>
<feature type="compositionally biased region" description="Acidic residues" evidence="6">
    <location>
        <begin position="857"/>
        <end position="885"/>
    </location>
</feature>
<feature type="compositionally biased region" description="Basic and acidic residues" evidence="6">
    <location>
        <begin position="830"/>
        <end position="842"/>
    </location>
</feature>